<protein>
    <recommendedName>
        <fullName evidence="6">Beta-lactamase-related domain-containing protein</fullName>
    </recommendedName>
</protein>
<evidence type="ECO:0000256" key="1">
    <source>
        <dbReference type="SAM" id="SignalP"/>
    </source>
</evidence>
<feature type="chain" id="PRO_5034033416" description="Beta-lactamase-related domain-containing protein" evidence="1">
    <location>
        <begin position="23"/>
        <end position="548"/>
    </location>
</feature>
<sequence length="548" mass="59441">MPSLTSTIALSLLGALPSAVFAQENENDIAFSACALIGSYYPPLTIDKSSDSFSQLRSKFTDVFDKLIKDGGSEDYGEITPNTTSFSVVLFGGADSLRDDPVFFEYHYTSPEDQALTNTNLTSSTKFPVGDVSMIFTVYAWLVNQGDNWETPITKYLPELAEVKGSLTVPWKDVTIGALANQMSGLSRQSQACTIGEACDWKEFAKDFAAKPPFFLPDTTPVVSYAAFQLLVFAMERDNGCAGKADGWTSLLEKTLLQPLNMTSSGLLSPDATDIFAIDGMNTSHIGEPGALSFVSSIEDLARAGHSILSSSLLSPAITRRWLHPNMDTSNLRNGVGKPWEVYRAGSAIKPILDVMTKSGTIGQYASYFGLTPDFNAGFAIVAHDSAVKDRKLDLNVHADIVSESLGYFQVFAAKELAFRYAGTYEGAKGSEAVLNTTDNGPGLEAQKLVIDEVDVRAETAKKLGIKTADLDFRLYPTNVQDETKHQFVVVFQDRSAPIDMGTPTCITWQEVGANFGVEDRIVFVLDKDGNPTDLELSEAGAKLERVA</sequence>
<evidence type="ECO:0000313" key="5">
    <source>
        <dbReference type="Proteomes" id="UP000554235"/>
    </source>
</evidence>
<dbReference type="SUPFAM" id="SSF56601">
    <property type="entry name" value="beta-lactamase/transpeptidase-like"/>
    <property type="match status" value="1"/>
</dbReference>
<dbReference type="InterPro" id="IPR058664">
    <property type="entry name" value="ARB_00930-like_C"/>
</dbReference>
<keyword evidence="1" id="KW-0732">Signal</keyword>
<keyword evidence="5" id="KW-1185">Reference proteome</keyword>
<dbReference type="InterPro" id="IPR051478">
    <property type="entry name" value="Beta-lactamase-like_AB/R"/>
</dbReference>
<feature type="domain" description="Beta-lactamase-related" evidence="2">
    <location>
        <begin position="118"/>
        <end position="394"/>
    </location>
</feature>
<dbReference type="InterPro" id="IPR001466">
    <property type="entry name" value="Beta-lactam-related"/>
</dbReference>
<dbReference type="InterPro" id="IPR012338">
    <property type="entry name" value="Beta-lactam/transpept-like"/>
</dbReference>
<dbReference type="Gene3D" id="3.40.710.10">
    <property type="entry name" value="DD-peptidase/beta-lactamase superfamily"/>
    <property type="match status" value="1"/>
</dbReference>
<evidence type="ECO:0000313" key="4">
    <source>
        <dbReference type="EMBL" id="KAF4455690.1"/>
    </source>
</evidence>
<gene>
    <name evidence="4" type="ORF">FALBO_15571</name>
</gene>
<dbReference type="OrthoDB" id="10250282at2759"/>
<evidence type="ECO:0000259" key="2">
    <source>
        <dbReference type="Pfam" id="PF00144"/>
    </source>
</evidence>
<proteinExistence type="predicted"/>
<reference evidence="4 5" key="1">
    <citation type="submission" date="2020-01" db="EMBL/GenBank/DDBJ databases">
        <title>Identification and distribution of gene clusters putatively required for synthesis of sphingolipid metabolism inhibitors in phylogenetically diverse species of the filamentous fungus Fusarium.</title>
        <authorList>
            <person name="Kim H.-S."/>
            <person name="Busman M."/>
            <person name="Brown D.W."/>
            <person name="Divon H."/>
            <person name="Uhlig S."/>
            <person name="Proctor R.H."/>
        </authorList>
    </citation>
    <scope>NUCLEOTIDE SEQUENCE [LARGE SCALE GENOMIC DNA]</scope>
    <source>
        <strain evidence="4 5">NRRL 20459</strain>
    </source>
</reference>
<dbReference type="Proteomes" id="UP000554235">
    <property type="component" value="Unassembled WGS sequence"/>
</dbReference>
<dbReference type="AlphaFoldDB" id="A0A8H4KT30"/>
<organism evidence="4 5">
    <name type="scientific">Fusarium albosuccineum</name>
    <dbReference type="NCBI Taxonomy" id="1237068"/>
    <lineage>
        <taxon>Eukaryota</taxon>
        <taxon>Fungi</taxon>
        <taxon>Dikarya</taxon>
        <taxon>Ascomycota</taxon>
        <taxon>Pezizomycotina</taxon>
        <taxon>Sordariomycetes</taxon>
        <taxon>Hypocreomycetidae</taxon>
        <taxon>Hypocreales</taxon>
        <taxon>Nectriaceae</taxon>
        <taxon>Fusarium</taxon>
        <taxon>Fusarium decemcellulare species complex</taxon>
    </lineage>
</organism>
<name>A0A8H4KT30_9HYPO</name>
<dbReference type="PANTHER" id="PTHR22935:SF97">
    <property type="entry name" value="BETA-LACTAMASE-RELATED DOMAIN-CONTAINING PROTEIN"/>
    <property type="match status" value="1"/>
</dbReference>
<accession>A0A8H4KT30</accession>
<feature type="domain" description="Beta-lactamase-like ARB-00930-like C-terminal" evidence="3">
    <location>
        <begin position="413"/>
        <end position="547"/>
    </location>
</feature>
<feature type="signal peptide" evidence="1">
    <location>
        <begin position="1"/>
        <end position="22"/>
    </location>
</feature>
<dbReference type="Pfam" id="PF26335">
    <property type="entry name" value="ARB_00930_C"/>
    <property type="match status" value="1"/>
</dbReference>
<evidence type="ECO:0008006" key="6">
    <source>
        <dbReference type="Google" id="ProtNLM"/>
    </source>
</evidence>
<dbReference type="EMBL" id="JAADYS010002728">
    <property type="protein sequence ID" value="KAF4455690.1"/>
    <property type="molecule type" value="Genomic_DNA"/>
</dbReference>
<evidence type="ECO:0000259" key="3">
    <source>
        <dbReference type="Pfam" id="PF26335"/>
    </source>
</evidence>
<comment type="caution">
    <text evidence="4">The sequence shown here is derived from an EMBL/GenBank/DDBJ whole genome shotgun (WGS) entry which is preliminary data.</text>
</comment>
<dbReference type="Pfam" id="PF00144">
    <property type="entry name" value="Beta-lactamase"/>
    <property type="match status" value="1"/>
</dbReference>
<dbReference type="PANTHER" id="PTHR22935">
    <property type="entry name" value="PENICILLIN-BINDING PROTEIN"/>
    <property type="match status" value="1"/>
</dbReference>